<dbReference type="InterPro" id="IPR016162">
    <property type="entry name" value="Ald_DH_N"/>
</dbReference>
<dbReference type="InterPro" id="IPR016163">
    <property type="entry name" value="Ald_DH_C"/>
</dbReference>
<dbReference type="Pfam" id="PF00171">
    <property type="entry name" value="Aldedh"/>
    <property type="match status" value="1"/>
</dbReference>
<dbReference type="AlphaFoldDB" id="A0A418XG63"/>
<accession>A0A418XG63</accession>
<dbReference type="OrthoDB" id="6187633at2"/>
<dbReference type="EMBL" id="QYUP01000148">
    <property type="protein sequence ID" value="RJG11463.1"/>
    <property type="molecule type" value="Genomic_DNA"/>
</dbReference>
<keyword evidence="1" id="KW-0560">Oxidoreductase</keyword>
<feature type="domain" description="Aldehyde dehydrogenase" evidence="2">
    <location>
        <begin position="29"/>
        <end position="466"/>
    </location>
</feature>
<evidence type="ECO:0000256" key="1">
    <source>
        <dbReference type="ARBA" id="ARBA00023002"/>
    </source>
</evidence>
<dbReference type="SUPFAM" id="SSF53720">
    <property type="entry name" value="ALDH-like"/>
    <property type="match status" value="1"/>
</dbReference>
<keyword evidence="4" id="KW-1185">Reference proteome</keyword>
<evidence type="ECO:0000259" key="2">
    <source>
        <dbReference type="Pfam" id="PF00171"/>
    </source>
</evidence>
<comment type="caution">
    <text evidence="3">The sequence shown here is derived from an EMBL/GenBank/DDBJ whole genome shotgun (WGS) entry which is preliminary data.</text>
</comment>
<sequence length="479" mass="49647">MDTAMEARAIKPEVHRLRAQNLVGGQWQPAGGAREGDSINPANGREIGGFAAGAAADARQATDAARLAFERGGLSHDPARRAELLLRWAERLEKRGDLAHLLTLENGKVLAQSRHEIATAIACVRHHAGQLLQPAAASGAAPAAGVVAILVPWHAPVALLVASLAPALAAGCCAVVKPARQSAQVTAAVIGELAAVEGLPAGVVNLVSETGQEVARELVASRGVDVLCFTGSQETGRKMAQAAAPSAKRLLFDLTRKSCSLVFADIDMQAVAGQLAAAALVAAGQHNGAPRRILVHASRFGEARAALKRALEQVVVGAGDRAGCGMGPLIDASALVAVGVRTEQALARCDEVLLHGRRAGGDLADGYFLSPTLVAESDCTGASALEDIYGPFVSIGRFEEDGEAVACANAMRMARSVSVWTGDPARVQRLARALRNDSVLVNRHDWLAPGSAERGGDSMAHRGRQGCGSLADFLATPRQ</sequence>
<gene>
    <name evidence="3" type="ORF">D3872_19400</name>
</gene>
<name>A0A418XG63_9BURK</name>
<dbReference type="InterPro" id="IPR016161">
    <property type="entry name" value="Ald_DH/histidinol_DH"/>
</dbReference>
<evidence type="ECO:0000313" key="4">
    <source>
        <dbReference type="Proteomes" id="UP000284006"/>
    </source>
</evidence>
<dbReference type="InterPro" id="IPR015590">
    <property type="entry name" value="Aldehyde_DH_dom"/>
</dbReference>
<dbReference type="PANTHER" id="PTHR11699">
    <property type="entry name" value="ALDEHYDE DEHYDROGENASE-RELATED"/>
    <property type="match status" value="1"/>
</dbReference>
<organism evidence="3 4">
    <name type="scientific">Massilia cavernae</name>
    <dbReference type="NCBI Taxonomy" id="2320864"/>
    <lineage>
        <taxon>Bacteria</taxon>
        <taxon>Pseudomonadati</taxon>
        <taxon>Pseudomonadota</taxon>
        <taxon>Betaproteobacteria</taxon>
        <taxon>Burkholderiales</taxon>
        <taxon>Oxalobacteraceae</taxon>
        <taxon>Telluria group</taxon>
        <taxon>Massilia</taxon>
    </lineage>
</organism>
<dbReference type="Gene3D" id="3.40.309.10">
    <property type="entry name" value="Aldehyde Dehydrogenase, Chain A, domain 2"/>
    <property type="match status" value="1"/>
</dbReference>
<reference evidence="3 4" key="1">
    <citation type="submission" date="2018-09" db="EMBL/GenBank/DDBJ databases">
        <authorList>
            <person name="Zhu H."/>
        </authorList>
    </citation>
    <scope>NUCLEOTIDE SEQUENCE [LARGE SCALE GENOMIC DNA]</scope>
    <source>
        <strain evidence="3 4">K1S02-61</strain>
    </source>
</reference>
<dbReference type="GO" id="GO:0016620">
    <property type="term" value="F:oxidoreductase activity, acting on the aldehyde or oxo group of donors, NAD or NADP as acceptor"/>
    <property type="evidence" value="ECO:0007669"/>
    <property type="project" value="InterPro"/>
</dbReference>
<dbReference type="Proteomes" id="UP000284006">
    <property type="component" value="Unassembled WGS sequence"/>
</dbReference>
<proteinExistence type="predicted"/>
<protein>
    <submittedName>
        <fullName evidence="3">Aldehyde dehydrogenase family protein</fullName>
    </submittedName>
</protein>
<dbReference type="Gene3D" id="3.40.605.10">
    <property type="entry name" value="Aldehyde Dehydrogenase, Chain A, domain 1"/>
    <property type="match status" value="1"/>
</dbReference>
<evidence type="ECO:0000313" key="3">
    <source>
        <dbReference type="EMBL" id="RJG11463.1"/>
    </source>
</evidence>